<dbReference type="InterPro" id="IPR000792">
    <property type="entry name" value="Tscrpt_reg_LuxR_C"/>
</dbReference>
<dbReference type="PANTHER" id="PTHR43214">
    <property type="entry name" value="TWO-COMPONENT RESPONSE REGULATOR"/>
    <property type="match status" value="1"/>
</dbReference>
<name>A0ABU4T9V9_9PSEU</name>
<proteinExistence type="predicted"/>
<feature type="domain" description="HTH luxR-type" evidence="6">
    <location>
        <begin position="144"/>
        <end position="209"/>
    </location>
</feature>
<evidence type="ECO:0000256" key="2">
    <source>
        <dbReference type="ARBA" id="ARBA00023015"/>
    </source>
</evidence>
<dbReference type="RefSeq" id="WP_319969961.1">
    <property type="nucleotide sequence ID" value="NZ_JAXAVW010000030.1"/>
</dbReference>
<dbReference type="Proteomes" id="UP001285521">
    <property type="component" value="Unassembled WGS sequence"/>
</dbReference>
<dbReference type="SMART" id="SM00448">
    <property type="entry name" value="REC"/>
    <property type="match status" value="1"/>
</dbReference>
<keyword evidence="2" id="KW-0805">Transcription regulation</keyword>
<dbReference type="PANTHER" id="PTHR43214:SF24">
    <property type="entry name" value="TRANSCRIPTIONAL REGULATORY PROTEIN NARL-RELATED"/>
    <property type="match status" value="1"/>
</dbReference>
<dbReference type="Pfam" id="PF00072">
    <property type="entry name" value="Response_reg"/>
    <property type="match status" value="1"/>
</dbReference>
<dbReference type="PRINTS" id="PR00038">
    <property type="entry name" value="HTHLUXR"/>
</dbReference>
<dbReference type="SMART" id="SM00421">
    <property type="entry name" value="HTH_LUXR"/>
    <property type="match status" value="1"/>
</dbReference>
<evidence type="ECO:0000256" key="5">
    <source>
        <dbReference type="PROSITE-ProRule" id="PRU00169"/>
    </source>
</evidence>
<comment type="caution">
    <text evidence="8">The sequence shown here is derived from an EMBL/GenBank/DDBJ whole genome shotgun (WGS) entry which is preliminary data.</text>
</comment>
<dbReference type="InterPro" id="IPR058245">
    <property type="entry name" value="NreC/VraR/RcsB-like_REC"/>
</dbReference>
<evidence type="ECO:0000256" key="4">
    <source>
        <dbReference type="ARBA" id="ARBA00023163"/>
    </source>
</evidence>
<keyword evidence="4" id="KW-0804">Transcription</keyword>
<dbReference type="PROSITE" id="PS00622">
    <property type="entry name" value="HTH_LUXR_1"/>
    <property type="match status" value="1"/>
</dbReference>
<dbReference type="Gene3D" id="3.40.50.2300">
    <property type="match status" value="1"/>
</dbReference>
<evidence type="ECO:0000259" key="7">
    <source>
        <dbReference type="PROSITE" id="PS50110"/>
    </source>
</evidence>
<evidence type="ECO:0000313" key="8">
    <source>
        <dbReference type="EMBL" id="MDX8034949.1"/>
    </source>
</evidence>
<accession>A0ABU4T9V9</accession>
<evidence type="ECO:0000256" key="3">
    <source>
        <dbReference type="ARBA" id="ARBA00023125"/>
    </source>
</evidence>
<gene>
    <name evidence="8" type="ORF">SK803_32435</name>
</gene>
<dbReference type="CDD" id="cd06170">
    <property type="entry name" value="LuxR_C_like"/>
    <property type="match status" value="1"/>
</dbReference>
<keyword evidence="9" id="KW-1185">Reference proteome</keyword>
<dbReference type="InterPro" id="IPR001789">
    <property type="entry name" value="Sig_transdc_resp-reg_receiver"/>
</dbReference>
<dbReference type="PROSITE" id="PS50043">
    <property type="entry name" value="HTH_LUXR_2"/>
    <property type="match status" value="1"/>
</dbReference>
<reference evidence="8 9" key="1">
    <citation type="submission" date="2023-11" db="EMBL/GenBank/DDBJ databases">
        <title>Lentzea sokolovensis, sp. nov., Lentzea kristufkii, sp. nov., and Lentzea miocenensis, sp. nov., rare actinobacteria from Sokolov Coal Basin, Miocene lacustrine sediment, Czech Republic.</title>
        <authorList>
            <person name="Lara A."/>
            <person name="Kotroba L."/>
            <person name="Nouioui I."/>
            <person name="Neumann-Schaal M."/>
            <person name="Mast Y."/>
            <person name="Chronakova A."/>
        </authorList>
    </citation>
    <scope>NUCLEOTIDE SEQUENCE [LARGE SCALE GENOMIC DNA]</scope>
    <source>
        <strain evidence="8 9">BCCO 10_0856</strain>
    </source>
</reference>
<keyword evidence="1 5" id="KW-0597">Phosphoprotein</keyword>
<evidence type="ECO:0000313" key="9">
    <source>
        <dbReference type="Proteomes" id="UP001285521"/>
    </source>
</evidence>
<dbReference type="EMBL" id="JAXAVW010000030">
    <property type="protein sequence ID" value="MDX8034949.1"/>
    <property type="molecule type" value="Genomic_DNA"/>
</dbReference>
<sequence length="217" mass="23482">MVARVFLVDDHEVVRVGIRELLSASEDLEVVGEASSVTEALTRVPAVAPDVAVLDVRLPDGNGIELCRELMSRLPDLKCLMLTSFTDDEALFDAIMAGASGFVLKRIVGADLTSAVKTVAAGQSLLDARSTSALLNRIRRERENGDPVRMLTEQERTVLDLIGEGLTNRQIADKMHLAEKTVKNYVSHLLAKLGLERRTQAAVLASKLVKAAPPDEG</sequence>
<organism evidence="8 9">
    <name type="scientific">Lentzea miocenica</name>
    <dbReference type="NCBI Taxonomy" id="3095431"/>
    <lineage>
        <taxon>Bacteria</taxon>
        <taxon>Bacillati</taxon>
        <taxon>Actinomycetota</taxon>
        <taxon>Actinomycetes</taxon>
        <taxon>Pseudonocardiales</taxon>
        <taxon>Pseudonocardiaceae</taxon>
        <taxon>Lentzea</taxon>
    </lineage>
</organism>
<keyword evidence="3" id="KW-0238">DNA-binding</keyword>
<dbReference type="Pfam" id="PF00196">
    <property type="entry name" value="GerE"/>
    <property type="match status" value="1"/>
</dbReference>
<evidence type="ECO:0000259" key="6">
    <source>
        <dbReference type="PROSITE" id="PS50043"/>
    </source>
</evidence>
<feature type="modified residue" description="4-aspartylphosphate" evidence="5">
    <location>
        <position position="55"/>
    </location>
</feature>
<dbReference type="PROSITE" id="PS50110">
    <property type="entry name" value="RESPONSE_REGULATORY"/>
    <property type="match status" value="1"/>
</dbReference>
<dbReference type="InterPro" id="IPR011006">
    <property type="entry name" value="CheY-like_superfamily"/>
</dbReference>
<dbReference type="CDD" id="cd17535">
    <property type="entry name" value="REC_NarL-like"/>
    <property type="match status" value="1"/>
</dbReference>
<evidence type="ECO:0000256" key="1">
    <source>
        <dbReference type="ARBA" id="ARBA00022553"/>
    </source>
</evidence>
<dbReference type="InterPro" id="IPR039420">
    <property type="entry name" value="WalR-like"/>
</dbReference>
<reference evidence="8 9" key="2">
    <citation type="submission" date="2023-11" db="EMBL/GenBank/DDBJ databases">
        <authorList>
            <person name="Lara A.C."/>
            <person name="Chronakova A."/>
        </authorList>
    </citation>
    <scope>NUCLEOTIDE SEQUENCE [LARGE SCALE GENOMIC DNA]</scope>
    <source>
        <strain evidence="8 9">BCCO 10_0856</strain>
    </source>
</reference>
<feature type="domain" description="Response regulatory" evidence="7">
    <location>
        <begin position="4"/>
        <end position="120"/>
    </location>
</feature>
<dbReference type="SUPFAM" id="SSF52172">
    <property type="entry name" value="CheY-like"/>
    <property type="match status" value="1"/>
</dbReference>
<protein>
    <submittedName>
        <fullName evidence="8">Response regulator transcription factor</fullName>
    </submittedName>
</protein>